<proteinExistence type="predicted"/>
<name>A0ABT9JGU6_9RHOB</name>
<keyword evidence="1" id="KW-0732">Signal</keyword>
<evidence type="ECO:0000256" key="1">
    <source>
        <dbReference type="SAM" id="SignalP"/>
    </source>
</evidence>
<reference evidence="2 3" key="1">
    <citation type="submission" date="2023-08" db="EMBL/GenBank/DDBJ databases">
        <authorList>
            <person name="Park J.-S."/>
        </authorList>
    </citation>
    <scope>NUCLEOTIDE SEQUENCE [LARGE SCALE GENOMIC DNA]</scope>
    <source>
        <strain evidence="2 3">2205BS29-5</strain>
    </source>
</reference>
<keyword evidence="3" id="KW-1185">Reference proteome</keyword>
<gene>
    <name evidence="2" type="ORF">Q5Y72_18305</name>
</gene>
<dbReference type="RefSeq" id="WP_305964856.1">
    <property type="nucleotide sequence ID" value="NZ_JAVAMQ010000030.1"/>
</dbReference>
<organism evidence="2 3">
    <name type="scientific">Paracoccus spongiarum</name>
    <dbReference type="NCBI Taxonomy" id="3064387"/>
    <lineage>
        <taxon>Bacteria</taxon>
        <taxon>Pseudomonadati</taxon>
        <taxon>Pseudomonadota</taxon>
        <taxon>Alphaproteobacteria</taxon>
        <taxon>Rhodobacterales</taxon>
        <taxon>Paracoccaceae</taxon>
        <taxon>Paracoccus</taxon>
    </lineage>
</organism>
<evidence type="ECO:0000313" key="2">
    <source>
        <dbReference type="EMBL" id="MDP5309029.1"/>
    </source>
</evidence>
<protein>
    <submittedName>
        <fullName evidence="2">Uncharacterized protein</fullName>
    </submittedName>
</protein>
<dbReference type="Proteomes" id="UP001224997">
    <property type="component" value="Unassembled WGS sequence"/>
</dbReference>
<dbReference type="EMBL" id="JAVAMQ010000030">
    <property type="protein sequence ID" value="MDP5309029.1"/>
    <property type="molecule type" value="Genomic_DNA"/>
</dbReference>
<comment type="caution">
    <text evidence="2">The sequence shown here is derived from an EMBL/GenBank/DDBJ whole genome shotgun (WGS) entry which is preliminary data.</text>
</comment>
<sequence length="211" mass="21964">MNRHLACTVIAAAIVAPLGSAAQEANLGFYWQLANCLDETNKHDICKAFRNGIRYATALGTDPADVMTASVVVPLDQYANWNAEANIAQLEAKMATVSIRPNPEAPSSIIHDLARLGTARADGTYALDIASYGALTEPMLDAIATETLAIPLTNDGNAMAAARAITDAVESLPADLQPASRVEPGMPDAIAVIPFPQEADFGAPAPGAAIP</sequence>
<accession>A0ABT9JGU6</accession>
<feature type="signal peptide" evidence="1">
    <location>
        <begin position="1"/>
        <end position="22"/>
    </location>
</feature>
<evidence type="ECO:0000313" key="3">
    <source>
        <dbReference type="Proteomes" id="UP001224997"/>
    </source>
</evidence>
<feature type="chain" id="PRO_5047532407" evidence="1">
    <location>
        <begin position="23"/>
        <end position="211"/>
    </location>
</feature>